<dbReference type="EMBL" id="CM042058">
    <property type="protein sequence ID" value="KAI3684554.1"/>
    <property type="molecule type" value="Genomic_DNA"/>
</dbReference>
<gene>
    <name evidence="1" type="ORF">L6452_33778</name>
</gene>
<keyword evidence="2" id="KW-1185">Reference proteome</keyword>
<evidence type="ECO:0000313" key="2">
    <source>
        <dbReference type="Proteomes" id="UP001055879"/>
    </source>
</evidence>
<proteinExistence type="predicted"/>
<dbReference type="Proteomes" id="UP001055879">
    <property type="component" value="Linkage Group LG12"/>
</dbReference>
<sequence length="464" mass="51384">MTSVVGNATMEVVHKLRASSMEFPRVCFCITYVGGGLRSDVVVFVFSTSPPSPVTLKEPHGAVVIEFEEQGQGNTKVLISQQDGDSRIAVAAADISSDRNPDEDGGDKASFSSLKQFFTECEEKVETALKKTKNMVSSKAYEVEELAKEAMDEAVEKVGDGAGKLSENLPNGVKSVGEFAGNSLSHGVSSVGKKGKEVAGNAKAAVNEALGDRIVAVLKDSVVKVENWDPVDSPKRIGEDIERNVSRKVEQGVDEVKETLKNVQETRLDELLRRSKKLVRDVFLMFSLEKTKAVISWCHLLGFSMAYGMGVWFTFVSSCVLGKCLPKRESSEMVMNKVYMVYFRAMAYCVGGALIGYVVSQGRKGILVWNKMEMFQGFNLVCALFMILINLIFLEPQATKLMMERNKIKEKDRKKVGENSEKESRWNEKLMKLNAYSSTLNVSTLVVLTWHLAYIGQLLQTRDD</sequence>
<name>A0ACB8YFN3_ARCLA</name>
<reference evidence="2" key="1">
    <citation type="journal article" date="2022" name="Mol. Ecol. Resour.">
        <title>The genomes of chicory, endive, great burdock and yacon provide insights into Asteraceae palaeo-polyploidization history and plant inulin production.</title>
        <authorList>
            <person name="Fan W."/>
            <person name="Wang S."/>
            <person name="Wang H."/>
            <person name="Wang A."/>
            <person name="Jiang F."/>
            <person name="Liu H."/>
            <person name="Zhao H."/>
            <person name="Xu D."/>
            <person name="Zhang Y."/>
        </authorList>
    </citation>
    <scope>NUCLEOTIDE SEQUENCE [LARGE SCALE GENOMIC DNA]</scope>
    <source>
        <strain evidence="2">cv. Niubang</strain>
    </source>
</reference>
<organism evidence="1 2">
    <name type="scientific">Arctium lappa</name>
    <name type="common">Greater burdock</name>
    <name type="synonym">Lappa major</name>
    <dbReference type="NCBI Taxonomy" id="4217"/>
    <lineage>
        <taxon>Eukaryota</taxon>
        <taxon>Viridiplantae</taxon>
        <taxon>Streptophyta</taxon>
        <taxon>Embryophyta</taxon>
        <taxon>Tracheophyta</taxon>
        <taxon>Spermatophyta</taxon>
        <taxon>Magnoliopsida</taxon>
        <taxon>eudicotyledons</taxon>
        <taxon>Gunneridae</taxon>
        <taxon>Pentapetalae</taxon>
        <taxon>asterids</taxon>
        <taxon>campanulids</taxon>
        <taxon>Asterales</taxon>
        <taxon>Asteraceae</taxon>
        <taxon>Carduoideae</taxon>
        <taxon>Cardueae</taxon>
        <taxon>Arctiinae</taxon>
        <taxon>Arctium</taxon>
    </lineage>
</organism>
<accession>A0ACB8YFN3</accession>
<evidence type="ECO:0000313" key="1">
    <source>
        <dbReference type="EMBL" id="KAI3684554.1"/>
    </source>
</evidence>
<reference evidence="1 2" key="2">
    <citation type="journal article" date="2022" name="Mol. Ecol. Resour.">
        <title>The genomes of chicory, endive, great burdock and yacon provide insights into Asteraceae paleo-polyploidization history and plant inulin production.</title>
        <authorList>
            <person name="Fan W."/>
            <person name="Wang S."/>
            <person name="Wang H."/>
            <person name="Wang A."/>
            <person name="Jiang F."/>
            <person name="Liu H."/>
            <person name="Zhao H."/>
            <person name="Xu D."/>
            <person name="Zhang Y."/>
        </authorList>
    </citation>
    <scope>NUCLEOTIDE SEQUENCE [LARGE SCALE GENOMIC DNA]</scope>
    <source>
        <strain evidence="2">cv. Niubang</strain>
    </source>
</reference>
<protein>
    <submittedName>
        <fullName evidence="1">Uncharacterized protein</fullName>
    </submittedName>
</protein>
<comment type="caution">
    <text evidence="1">The sequence shown here is derived from an EMBL/GenBank/DDBJ whole genome shotgun (WGS) entry which is preliminary data.</text>
</comment>